<evidence type="ECO:0000313" key="1">
    <source>
        <dbReference type="EMBL" id="CAI5726210.1"/>
    </source>
</evidence>
<reference evidence="1" key="1">
    <citation type="submission" date="2022-12" db="EMBL/GenBank/DDBJ databases">
        <authorList>
            <person name="Webb A."/>
        </authorList>
    </citation>
    <scope>NUCLEOTIDE SEQUENCE</scope>
    <source>
        <strain evidence="1">Pf2</strain>
    </source>
</reference>
<dbReference type="Proteomes" id="UP001159659">
    <property type="component" value="Unassembled WGS sequence"/>
</dbReference>
<proteinExistence type="predicted"/>
<name>A0AAV0TV52_9STRA</name>
<organism evidence="1 2">
    <name type="scientific">Peronospora farinosa</name>
    <dbReference type="NCBI Taxonomy" id="134698"/>
    <lineage>
        <taxon>Eukaryota</taxon>
        <taxon>Sar</taxon>
        <taxon>Stramenopiles</taxon>
        <taxon>Oomycota</taxon>
        <taxon>Peronosporomycetes</taxon>
        <taxon>Peronosporales</taxon>
        <taxon>Peronosporaceae</taxon>
        <taxon>Peronospora</taxon>
    </lineage>
</organism>
<dbReference type="EMBL" id="CANTFK010000769">
    <property type="protein sequence ID" value="CAI5726210.1"/>
    <property type="molecule type" value="Genomic_DNA"/>
</dbReference>
<sequence>MSHTLKLSVQSKVIFITKITERNIQYPCGHLFGLIAAVLADNEALKASQLTTSDSSLTSFQHEDTTTLFEETTDLEERAGIPLTPDVMISNFIKSLIATIKNKVKAWYWFWTQQIAEDIYKRLQLDDKLENILVNPKFYAWVTYVDMLNKKNPNNKVSIVQLLTNTYGDLAVAKEIQRAVFDTKWKMAVRLLIEQRRNWIAAGKSADDIFTMLELDKLGSDIFVNLELITWYNYVVVTKRKGASTEIASVLLKHYSDTTLSKMFKEAKPIIRLMEYTVKLETAVGKFLKAKTSLAHEHFKALDLNTKVDDLLTSPNLRTFLEYLKVLNRKMPGRPITQIEIFTYFFGDRALACMLEAAKKVKDTETIARLYQAAQFNQWLRDGRTRQEIWKMFKLEKATLTTNPDAEIWRGYNSYCQLHYKS</sequence>
<dbReference type="AlphaFoldDB" id="A0AAV0TV52"/>
<protein>
    <submittedName>
        <fullName evidence="1">Uncharacterized protein</fullName>
    </submittedName>
</protein>
<gene>
    <name evidence="1" type="ORF">PFR002_LOCUS5300</name>
</gene>
<accession>A0AAV0TV52</accession>
<evidence type="ECO:0000313" key="2">
    <source>
        <dbReference type="Proteomes" id="UP001159659"/>
    </source>
</evidence>
<comment type="caution">
    <text evidence="1">The sequence shown here is derived from an EMBL/GenBank/DDBJ whole genome shotgun (WGS) entry which is preliminary data.</text>
</comment>